<evidence type="ECO:0000256" key="15">
    <source>
        <dbReference type="SAM" id="MobiDB-lite"/>
    </source>
</evidence>
<evidence type="ECO:0000256" key="3">
    <source>
        <dbReference type="ARBA" id="ARBA00022516"/>
    </source>
</evidence>
<name>A0ABR2ZT24_9AGAR</name>
<evidence type="ECO:0000313" key="18">
    <source>
        <dbReference type="Proteomes" id="UP001437256"/>
    </source>
</evidence>
<keyword evidence="8 14" id="KW-1133">Transmembrane helix</keyword>
<dbReference type="PROSITE" id="PS00191">
    <property type="entry name" value="CYTOCHROME_B5_1"/>
    <property type="match status" value="1"/>
</dbReference>
<dbReference type="InterPro" id="IPR001199">
    <property type="entry name" value="Cyt_B5-like_heme/steroid-bd"/>
</dbReference>
<dbReference type="EMBL" id="JBBXMP010000060">
    <property type="protein sequence ID" value="KAL0064553.1"/>
    <property type="molecule type" value="Genomic_DNA"/>
</dbReference>
<comment type="subcellular location">
    <subcellularLocation>
        <location evidence="1">Membrane</location>
        <topology evidence="1">Multi-pass membrane protein</topology>
    </subcellularLocation>
</comment>
<keyword evidence="6 14" id="KW-0479">Metal-binding</keyword>
<dbReference type="SUPFAM" id="SSF55856">
    <property type="entry name" value="Cytochrome b5-like heme/steroid binding domain"/>
    <property type="match status" value="1"/>
</dbReference>
<keyword evidence="4 14" id="KW-0349">Heme</keyword>
<comment type="similarity">
    <text evidence="2">Belongs to the fatty acid desaturase type 1 family.</text>
</comment>
<keyword evidence="10 14" id="KW-0408">Iron</keyword>
<evidence type="ECO:0000256" key="10">
    <source>
        <dbReference type="ARBA" id="ARBA00023004"/>
    </source>
</evidence>
<dbReference type="PRINTS" id="PR00075">
    <property type="entry name" value="FACDDSATRASE"/>
</dbReference>
<keyword evidence="3" id="KW-0444">Lipid biosynthesis</keyword>
<comment type="caution">
    <text evidence="17">The sequence shown here is derived from an EMBL/GenBank/DDBJ whole genome shotgun (WGS) entry which is preliminary data.</text>
</comment>
<evidence type="ECO:0000256" key="14">
    <source>
        <dbReference type="RuleBase" id="RU362121"/>
    </source>
</evidence>
<keyword evidence="11" id="KW-0443">Lipid metabolism</keyword>
<evidence type="ECO:0000256" key="9">
    <source>
        <dbReference type="ARBA" id="ARBA00023002"/>
    </source>
</evidence>
<evidence type="ECO:0000256" key="4">
    <source>
        <dbReference type="ARBA" id="ARBA00022617"/>
    </source>
</evidence>
<keyword evidence="5 14" id="KW-0812">Transmembrane</keyword>
<keyword evidence="7" id="KW-0276">Fatty acid metabolism</keyword>
<keyword evidence="13" id="KW-0275">Fatty acid biosynthesis</keyword>
<dbReference type="Proteomes" id="UP001437256">
    <property type="component" value="Unassembled WGS sequence"/>
</dbReference>
<dbReference type="InterPro" id="IPR001522">
    <property type="entry name" value="FADS-1_CS"/>
</dbReference>
<keyword evidence="9" id="KW-0560">Oxidoreductase</keyword>
<dbReference type="Gene3D" id="3.10.120.10">
    <property type="entry name" value="Cytochrome b5-like heme/steroid binding domain"/>
    <property type="match status" value="1"/>
</dbReference>
<proteinExistence type="inferred from homology"/>
<dbReference type="PROSITE" id="PS00476">
    <property type="entry name" value="FATTY_ACID_DESATUR_1"/>
    <property type="match status" value="1"/>
</dbReference>
<accession>A0ABR2ZT24</accession>
<evidence type="ECO:0000256" key="7">
    <source>
        <dbReference type="ARBA" id="ARBA00022832"/>
    </source>
</evidence>
<evidence type="ECO:0000256" key="6">
    <source>
        <dbReference type="ARBA" id="ARBA00022723"/>
    </source>
</evidence>
<dbReference type="SMART" id="SM01117">
    <property type="entry name" value="Cyt-b5"/>
    <property type="match status" value="1"/>
</dbReference>
<evidence type="ECO:0000256" key="11">
    <source>
        <dbReference type="ARBA" id="ARBA00023098"/>
    </source>
</evidence>
<dbReference type="InterPro" id="IPR015876">
    <property type="entry name" value="Acyl-CoA_DS"/>
</dbReference>
<dbReference type="PROSITE" id="PS50255">
    <property type="entry name" value="CYTOCHROME_B5_2"/>
    <property type="match status" value="1"/>
</dbReference>
<reference evidence="17 18" key="1">
    <citation type="submission" date="2024-05" db="EMBL/GenBank/DDBJ databases">
        <title>A draft genome resource for the thread blight pathogen Marasmius tenuissimus strain MS-2.</title>
        <authorList>
            <person name="Yulfo-Soto G.E."/>
            <person name="Baruah I.K."/>
            <person name="Amoako-Attah I."/>
            <person name="Bukari Y."/>
            <person name="Meinhardt L.W."/>
            <person name="Bailey B.A."/>
            <person name="Cohen S.P."/>
        </authorList>
    </citation>
    <scope>NUCLEOTIDE SEQUENCE [LARGE SCALE GENOMIC DNA]</scope>
    <source>
        <strain evidence="17 18">MS-2</strain>
    </source>
</reference>
<evidence type="ECO:0000313" key="17">
    <source>
        <dbReference type="EMBL" id="KAL0064553.1"/>
    </source>
</evidence>
<evidence type="ECO:0000256" key="8">
    <source>
        <dbReference type="ARBA" id="ARBA00022989"/>
    </source>
</evidence>
<dbReference type="PRINTS" id="PR00363">
    <property type="entry name" value="CYTOCHROMEB5"/>
</dbReference>
<evidence type="ECO:0000259" key="16">
    <source>
        <dbReference type="PROSITE" id="PS50255"/>
    </source>
</evidence>
<dbReference type="InterPro" id="IPR036400">
    <property type="entry name" value="Cyt_B5-like_heme/steroid_sf"/>
</dbReference>
<dbReference type="Pfam" id="PF00173">
    <property type="entry name" value="Cyt-b5"/>
    <property type="match status" value="1"/>
</dbReference>
<feature type="domain" description="Cytochrome b5 heme-binding" evidence="16">
    <location>
        <begin position="189"/>
        <end position="260"/>
    </location>
</feature>
<evidence type="ECO:0000256" key="1">
    <source>
        <dbReference type="ARBA" id="ARBA00004141"/>
    </source>
</evidence>
<dbReference type="InterPro" id="IPR018506">
    <property type="entry name" value="Cyt_B5_heme-BS"/>
</dbReference>
<gene>
    <name evidence="17" type="ORF">AAF712_008498</name>
</gene>
<keyword evidence="12 14" id="KW-0472">Membrane</keyword>
<evidence type="ECO:0000256" key="2">
    <source>
        <dbReference type="ARBA" id="ARBA00009295"/>
    </source>
</evidence>
<evidence type="ECO:0000256" key="12">
    <source>
        <dbReference type="ARBA" id="ARBA00023136"/>
    </source>
</evidence>
<comment type="similarity">
    <text evidence="14">Belongs to the cytochrome b5 family.</text>
</comment>
<feature type="transmembrane region" description="Helical" evidence="14">
    <location>
        <begin position="29"/>
        <end position="51"/>
    </location>
</feature>
<sequence>MVFKTSQRKGKAYSADLRKDPLLRFQHEWYFPLAFFFGIVLPWIIPGLFWYDWRGGFYFASILRLTAAHHSTFCINSLAHYLGETPYDDRHSPRDHLLSAILTMGEGYHNFHHQFPMDYRNAYMWYQWDPTKWFIATCHYLGLASNLRVFPSNEIVKGALTMKLKSLKQIQDSVRWPTSPEQLPVVSWETFQEESRSRTLILISGFIHDATSFIEEHPGGAQLLTSNSGLDMTASFFGGYYSHSNAAHNRLSMMRVGILEGGVERPSEHSTPESQRLYIAER</sequence>
<evidence type="ECO:0000256" key="5">
    <source>
        <dbReference type="ARBA" id="ARBA00022692"/>
    </source>
</evidence>
<dbReference type="CDD" id="cd03505">
    <property type="entry name" value="Delta9-FADS-like"/>
    <property type="match status" value="1"/>
</dbReference>
<feature type="region of interest" description="Disordered" evidence="15">
    <location>
        <begin position="263"/>
        <end position="282"/>
    </location>
</feature>
<dbReference type="PANTHER" id="PTHR11351:SF31">
    <property type="entry name" value="DESATURASE 1, ISOFORM A-RELATED"/>
    <property type="match status" value="1"/>
</dbReference>
<keyword evidence="18" id="KW-1185">Reference proteome</keyword>
<protein>
    <recommendedName>
        <fullName evidence="16">Cytochrome b5 heme-binding domain-containing protein</fullName>
    </recommendedName>
</protein>
<organism evidence="17 18">
    <name type="scientific">Marasmius tenuissimus</name>
    <dbReference type="NCBI Taxonomy" id="585030"/>
    <lineage>
        <taxon>Eukaryota</taxon>
        <taxon>Fungi</taxon>
        <taxon>Dikarya</taxon>
        <taxon>Basidiomycota</taxon>
        <taxon>Agaricomycotina</taxon>
        <taxon>Agaricomycetes</taxon>
        <taxon>Agaricomycetidae</taxon>
        <taxon>Agaricales</taxon>
        <taxon>Marasmiineae</taxon>
        <taxon>Marasmiaceae</taxon>
        <taxon>Marasmius</taxon>
    </lineage>
</organism>
<dbReference type="PANTHER" id="PTHR11351">
    <property type="entry name" value="ACYL-COA DESATURASE"/>
    <property type="match status" value="1"/>
</dbReference>
<evidence type="ECO:0000256" key="13">
    <source>
        <dbReference type="ARBA" id="ARBA00023160"/>
    </source>
</evidence>